<dbReference type="RefSeq" id="WP_284332009.1">
    <property type="nucleotide sequence ID" value="NZ_BSOA01000018.1"/>
</dbReference>
<evidence type="ECO:0000313" key="3">
    <source>
        <dbReference type="EMBL" id="GLQ88569.1"/>
    </source>
</evidence>
<feature type="transmembrane region" description="Helical" evidence="1">
    <location>
        <begin position="265"/>
        <end position="287"/>
    </location>
</feature>
<feature type="chain" id="PRO_5046182578" description="Membrane-anchored protein" evidence="2">
    <location>
        <begin position="21"/>
        <end position="309"/>
    </location>
</feature>
<keyword evidence="4" id="KW-1185">Reference proteome</keyword>
<keyword evidence="1" id="KW-0472">Membrane</keyword>
<dbReference type="InterPro" id="IPR018682">
    <property type="entry name" value="DUF2167_membr"/>
</dbReference>
<feature type="signal peptide" evidence="2">
    <location>
        <begin position="1"/>
        <end position="20"/>
    </location>
</feature>
<organism evidence="3 4">
    <name type="scientific">Dyella flagellata</name>
    <dbReference type="NCBI Taxonomy" id="1867833"/>
    <lineage>
        <taxon>Bacteria</taxon>
        <taxon>Pseudomonadati</taxon>
        <taxon>Pseudomonadota</taxon>
        <taxon>Gammaproteobacteria</taxon>
        <taxon>Lysobacterales</taxon>
        <taxon>Rhodanobacteraceae</taxon>
        <taxon>Dyella</taxon>
    </lineage>
</organism>
<evidence type="ECO:0000256" key="1">
    <source>
        <dbReference type="SAM" id="Phobius"/>
    </source>
</evidence>
<dbReference type="EMBL" id="BSOA01000018">
    <property type="protein sequence ID" value="GLQ88569.1"/>
    <property type="molecule type" value="Genomic_DNA"/>
</dbReference>
<accession>A0ABQ5XBF0</accession>
<sequence>MKPIRLLLAALALCAASVHAQNTPADAGSTQDKSAQLLASFKPEHGTIKLPNGIATLQLNDDFYYLSPSDAERLLTQGWGNPPGSKTLGMIIPQAVSPLSDQGWGVVITYNDDGHVSDEDAAKIDYTKLLKDMQEADKSDNEKRKQEGYAGLHLLGWAEPPYYDAQSHKMYWAKELKADDASGNTLNYNIRVLGRQGVLELTAVAAMADFPKIKQEMPKVLASTNFDTGNRYTDYNASTDKLAAYGLAALVAGGIAAKAGLFAKLGLLLLAFKKFIIIGLAAAGAFLRKLFGRPAKKSIASGDSQPPSV</sequence>
<evidence type="ECO:0008006" key="5">
    <source>
        <dbReference type="Google" id="ProtNLM"/>
    </source>
</evidence>
<dbReference type="Pfam" id="PF09935">
    <property type="entry name" value="DUF2167"/>
    <property type="match status" value="1"/>
</dbReference>
<protein>
    <recommendedName>
        <fullName evidence="5">Membrane-anchored protein</fullName>
    </recommendedName>
</protein>
<keyword evidence="2" id="KW-0732">Signal</keyword>
<keyword evidence="1" id="KW-1133">Transmembrane helix</keyword>
<gene>
    <name evidence="3" type="ORF">GCM10007898_21390</name>
</gene>
<keyword evidence="1" id="KW-0812">Transmembrane</keyword>
<dbReference type="Proteomes" id="UP001156627">
    <property type="component" value="Unassembled WGS sequence"/>
</dbReference>
<proteinExistence type="predicted"/>
<evidence type="ECO:0000313" key="4">
    <source>
        <dbReference type="Proteomes" id="UP001156627"/>
    </source>
</evidence>
<name>A0ABQ5XBF0_9GAMM</name>
<comment type="caution">
    <text evidence="3">The sequence shown here is derived from an EMBL/GenBank/DDBJ whole genome shotgun (WGS) entry which is preliminary data.</text>
</comment>
<evidence type="ECO:0000256" key="2">
    <source>
        <dbReference type="SAM" id="SignalP"/>
    </source>
</evidence>
<reference evidence="4" key="1">
    <citation type="journal article" date="2019" name="Int. J. Syst. Evol. Microbiol.">
        <title>The Global Catalogue of Microorganisms (GCM) 10K type strain sequencing project: providing services to taxonomists for standard genome sequencing and annotation.</title>
        <authorList>
            <consortium name="The Broad Institute Genomics Platform"/>
            <consortium name="The Broad Institute Genome Sequencing Center for Infectious Disease"/>
            <person name="Wu L."/>
            <person name="Ma J."/>
        </authorList>
    </citation>
    <scope>NUCLEOTIDE SEQUENCE [LARGE SCALE GENOMIC DNA]</scope>
    <source>
        <strain evidence="4">NBRC 111981</strain>
    </source>
</reference>